<organism evidence="3 4">
    <name type="scientific">Pseudoalteromonas espejiana</name>
    <dbReference type="NCBI Taxonomy" id="28107"/>
    <lineage>
        <taxon>Bacteria</taxon>
        <taxon>Pseudomonadati</taxon>
        <taxon>Pseudomonadota</taxon>
        <taxon>Gammaproteobacteria</taxon>
        <taxon>Alteromonadales</taxon>
        <taxon>Pseudoalteromonadaceae</taxon>
        <taxon>Pseudoalteromonas</taxon>
    </lineage>
</organism>
<keyword evidence="3" id="KW-0489">Methyltransferase</keyword>
<dbReference type="GO" id="GO:0008168">
    <property type="term" value="F:methyltransferase activity"/>
    <property type="evidence" value="ECO:0007669"/>
    <property type="project" value="UniProtKB-KW"/>
</dbReference>
<keyword evidence="4" id="KW-1185">Reference proteome</keyword>
<dbReference type="Gene3D" id="3.40.50.150">
    <property type="entry name" value="Vaccinia Virus protein VP39"/>
    <property type="match status" value="1"/>
</dbReference>
<feature type="domain" description="Methyltransferase" evidence="2">
    <location>
        <begin position="33"/>
        <end position="125"/>
    </location>
</feature>
<dbReference type="AlphaFoldDB" id="A0A510XW62"/>
<reference evidence="3 4" key="1">
    <citation type="submission" date="2019-07" db="EMBL/GenBank/DDBJ databases">
        <title>Whole genome shotgun sequence of Pseudoalteromonas espejiana NBRC 102222.</title>
        <authorList>
            <person name="Hosoyama A."/>
            <person name="Uohara A."/>
            <person name="Ohji S."/>
            <person name="Ichikawa N."/>
        </authorList>
    </citation>
    <scope>NUCLEOTIDE SEQUENCE [LARGE SCALE GENOMIC DNA]</scope>
    <source>
        <strain evidence="3 4">NBRC 102222</strain>
    </source>
</reference>
<dbReference type="PANTHER" id="PTHR43861:SF3">
    <property type="entry name" value="PUTATIVE (AFU_ORTHOLOGUE AFUA_2G14390)-RELATED"/>
    <property type="match status" value="1"/>
</dbReference>
<gene>
    <name evidence="3" type="ORF">PES01_20970</name>
</gene>
<dbReference type="EMBL" id="BJUM01000018">
    <property type="protein sequence ID" value="GEK55252.1"/>
    <property type="molecule type" value="Genomic_DNA"/>
</dbReference>
<dbReference type="RefSeq" id="WP_089347963.1">
    <property type="nucleotide sequence ID" value="NZ_BJUM01000018.1"/>
</dbReference>
<dbReference type="CDD" id="cd02440">
    <property type="entry name" value="AdoMet_MTases"/>
    <property type="match status" value="1"/>
</dbReference>
<accession>A0A510XW62</accession>
<keyword evidence="1 3" id="KW-0808">Transferase</keyword>
<sequence length="194" mass="21293">MWDERYNTQQYAYGKEPNDFLAQQYQQLPKGNVISLAEGEGRNAVFLAKMGYSVTAVDGSKVGLEKAAKLAKEHNVNIELIHADLAEFDFGEAKWDAVVSIYCPLPSAVRSAVYKRAVKGLKPGGVFLLEAYTPEQVNYNTGGGPDADTKTSKSDLEDDLTGLSFLHLEELKREVFEGSYHTGLASVLQAIAKK</sequence>
<dbReference type="InterPro" id="IPR041698">
    <property type="entry name" value="Methyltransf_25"/>
</dbReference>
<evidence type="ECO:0000259" key="2">
    <source>
        <dbReference type="Pfam" id="PF13649"/>
    </source>
</evidence>
<dbReference type="Pfam" id="PF13649">
    <property type="entry name" value="Methyltransf_25"/>
    <property type="match status" value="1"/>
</dbReference>
<evidence type="ECO:0000313" key="4">
    <source>
        <dbReference type="Proteomes" id="UP000321419"/>
    </source>
</evidence>
<dbReference type="Proteomes" id="UP000321419">
    <property type="component" value="Unassembled WGS sequence"/>
</dbReference>
<comment type="caution">
    <text evidence="3">The sequence shown here is derived from an EMBL/GenBank/DDBJ whole genome shotgun (WGS) entry which is preliminary data.</text>
</comment>
<dbReference type="SUPFAM" id="SSF53335">
    <property type="entry name" value="S-adenosyl-L-methionine-dependent methyltransferases"/>
    <property type="match status" value="1"/>
</dbReference>
<evidence type="ECO:0000313" key="3">
    <source>
        <dbReference type="EMBL" id="GEK55252.1"/>
    </source>
</evidence>
<name>A0A510XW62_9GAMM</name>
<evidence type="ECO:0000256" key="1">
    <source>
        <dbReference type="ARBA" id="ARBA00022679"/>
    </source>
</evidence>
<dbReference type="GO" id="GO:0032259">
    <property type="term" value="P:methylation"/>
    <property type="evidence" value="ECO:0007669"/>
    <property type="project" value="UniProtKB-KW"/>
</dbReference>
<dbReference type="PANTHER" id="PTHR43861">
    <property type="entry name" value="TRANS-ACONITATE 2-METHYLTRANSFERASE-RELATED"/>
    <property type="match status" value="1"/>
</dbReference>
<dbReference type="InterPro" id="IPR029063">
    <property type="entry name" value="SAM-dependent_MTases_sf"/>
</dbReference>
<dbReference type="OrthoDB" id="9786503at2"/>
<proteinExistence type="predicted"/>
<protein>
    <submittedName>
        <fullName evidence="3">SAM-dependent methyltransferase</fullName>
    </submittedName>
</protein>